<dbReference type="AlphaFoldDB" id="A0A396JLT5"/>
<dbReference type="EMBL" id="PSQE01000001">
    <property type="protein sequence ID" value="RHN79216.1"/>
    <property type="molecule type" value="Genomic_DNA"/>
</dbReference>
<sequence length="151" mass="17588">MQKKMMLKIQNENLLPKGGGTDQPSLEHKIFIHFFITGERANVLRYIFRHMIQQLRESQEKKRCWVPYRRLISEILHQGGILNALSNVNFFTDEQLGTETGKIINGETLKHMRLISKADYKKLDTDLKESFAVSNLMQDFPPICKQDPLDV</sequence>
<name>A0A396JLT5_MEDTR</name>
<dbReference type="Gramene" id="rna2964">
    <property type="protein sequence ID" value="RHN79216.1"/>
    <property type="gene ID" value="gene2964"/>
</dbReference>
<accession>A0A396JLT5</accession>
<reference evidence="1" key="1">
    <citation type="journal article" date="2018" name="Nat. Plants">
        <title>Whole-genome landscape of Medicago truncatula symbiotic genes.</title>
        <authorList>
            <person name="Pecrix Y."/>
            <person name="Gamas P."/>
            <person name="Carrere S."/>
        </authorList>
    </citation>
    <scope>NUCLEOTIDE SEQUENCE</scope>
    <source>
        <tissue evidence="1">Leaves</tissue>
    </source>
</reference>
<gene>
    <name evidence="1" type="ORF">MtrunA17_Chr1g0174781</name>
</gene>
<comment type="caution">
    <text evidence="1">The sequence shown here is derived from an EMBL/GenBank/DDBJ whole genome shotgun (WGS) entry which is preliminary data.</text>
</comment>
<dbReference type="Proteomes" id="UP000265566">
    <property type="component" value="Chromosome 1"/>
</dbReference>
<protein>
    <submittedName>
        <fullName evidence="1">Uncharacterized protein</fullName>
    </submittedName>
</protein>
<proteinExistence type="predicted"/>
<evidence type="ECO:0000313" key="1">
    <source>
        <dbReference type="EMBL" id="RHN79216.1"/>
    </source>
</evidence>
<organism evidence="1">
    <name type="scientific">Medicago truncatula</name>
    <name type="common">Barrel medic</name>
    <name type="synonym">Medicago tribuloides</name>
    <dbReference type="NCBI Taxonomy" id="3880"/>
    <lineage>
        <taxon>Eukaryota</taxon>
        <taxon>Viridiplantae</taxon>
        <taxon>Streptophyta</taxon>
        <taxon>Embryophyta</taxon>
        <taxon>Tracheophyta</taxon>
        <taxon>Spermatophyta</taxon>
        <taxon>Magnoliopsida</taxon>
        <taxon>eudicotyledons</taxon>
        <taxon>Gunneridae</taxon>
        <taxon>Pentapetalae</taxon>
        <taxon>rosids</taxon>
        <taxon>fabids</taxon>
        <taxon>Fabales</taxon>
        <taxon>Fabaceae</taxon>
        <taxon>Papilionoideae</taxon>
        <taxon>50 kb inversion clade</taxon>
        <taxon>NPAAA clade</taxon>
        <taxon>Hologalegina</taxon>
        <taxon>IRL clade</taxon>
        <taxon>Trifolieae</taxon>
        <taxon>Medicago</taxon>
    </lineage>
</organism>